<dbReference type="NCBIfam" id="TIGR02436">
    <property type="entry name" value="four helix bundle protein"/>
    <property type="match status" value="1"/>
</dbReference>
<accession>A0A1G2LEB8</accession>
<dbReference type="EMBL" id="MHQT01000009">
    <property type="protein sequence ID" value="OHA09950.1"/>
    <property type="molecule type" value="Genomic_DNA"/>
</dbReference>
<dbReference type="InterPro" id="IPR012657">
    <property type="entry name" value="23S_rRNA-intervening_sequence"/>
</dbReference>
<gene>
    <name evidence="1" type="ORF">A3A44_03665</name>
</gene>
<evidence type="ECO:0008006" key="3">
    <source>
        <dbReference type="Google" id="ProtNLM"/>
    </source>
</evidence>
<proteinExistence type="predicted"/>
<reference evidence="1 2" key="1">
    <citation type="journal article" date="2016" name="Nat. Commun.">
        <title>Thousands of microbial genomes shed light on interconnected biogeochemical processes in an aquifer system.</title>
        <authorList>
            <person name="Anantharaman K."/>
            <person name="Brown C.T."/>
            <person name="Hug L.A."/>
            <person name="Sharon I."/>
            <person name="Castelle C.J."/>
            <person name="Probst A.J."/>
            <person name="Thomas B.C."/>
            <person name="Singh A."/>
            <person name="Wilkins M.J."/>
            <person name="Karaoz U."/>
            <person name="Brodie E.L."/>
            <person name="Williams K.H."/>
            <person name="Hubbard S.S."/>
            <person name="Banfield J.F."/>
        </authorList>
    </citation>
    <scope>NUCLEOTIDE SEQUENCE [LARGE SCALE GENOMIC DNA]</scope>
</reference>
<protein>
    <recommendedName>
        <fullName evidence="3">Four helix bundle protein</fullName>
    </recommendedName>
</protein>
<dbReference type="InterPro" id="IPR036583">
    <property type="entry name" value="23S_rRNA_IVS_sf"/>
</dbReference>
<organism evidence="1 2">
    <name type="scientific">Candidatus Sungbacteria bacterium RIFCSPLOWO2_01_FULL_60_25</name>
    <dbReference type="NCBI Taxonomy" id="1802281"/>
    <lineage>
        <taxon>Bacteria</taxon>
        <taxon>Candidatus Sungiibacteriota</taxon>
    </lineage>
</organism>
<name>A0A1G2LEB8_9BACT</name>
<dbReference type="Proteomes" id="UP000178977">
    <property type="component" value="Unassembled WGS sequence"/>
</dbReference>
<dbReference type="PANTHER" id="PTHR38471:SF2">
    <property type="entry name" value="FOUR HELIX BUNDLE PROTEIN"/>
    <property type="match status" value="1"/>
</dbReference>
<dbReference type="Gene3D" id="1.20.1440.60">
    <property type="entry name" value="23S rRNA-intervening sequence"/>
    <property type="match status" value="1"/>
</dbReference>
<evidence type="ECO:0000313" key="2">
    <source>
        <dbReference type="Proteomes" id="UP000178977"/>
    </source>
</evidence>
<evidence type="ECO:0000313" key="1">
    <source>
        <dbReference type="EMBL" id="OHA09950.1"/>
    </source>
</evidence>
<comment type="caution">
    <text evidence="1">The sequence shown here is derived from an EMBL/GenBank/DDBJ whole genome shotgun (WGS) entry which is preliminary data.</text>
</comment>
<sequence>MNNRAQDIQERSYAFALKIVRLTRTFPRDGEGKAIAAQLVRSATSIPANLFEESGGVTRKDFTQFMSIAKKSAIETGFWIRLSHDLDFLRPDQFAEYADECDQIVRILSRVILNAKR</sequence>
<dbReference type="AlphaFoldDB" id="A0A1G2LEB8"/>
<dbReference type="STRING" id="1802281.A3A44_03665"/>
<dbReference type="PANTHER" id="PTHR38471">
    <property type="entry name" value="FOUR HELIX BUNDLE PROTEIN"/>
    <property type="match status" value="1"/>
</dbReference>
<dbReference type="SUPFAM" id="SSF158446">
    <property type="entry name" value="IVS-encoded protein-like"/>
    <property type="match status" value="1"/>
</dbReference>
<dbReference type="Pfam" id="PF05635">
    <property type="entry name" value="23S_rRNA_IVP"/>
    <property type="match status" value="1"/>
</dbReference>